<dbReference type="EC" id="5.2.1.8" evidence="10"/>
<dbReference type="EMBL" id="JAATLK010000001">
    <property type="protein sequence ID" value="NIZ46722.1"/>
    <property type="molecule type" value="Genomic_DNA"/>
</dbReference>
<comment type="function">
    <text evidence="8">Also involved in hydrogenase metallocenter assembly, probably by participating in the nickel insertion step. This function in hydrogenase biosynthesis requires chaperone activity and the presence of the metal-binding domain, but not PPIase activity.</text>
</comment>
<comment type="similarity">
    <text evidence="3 10">Belongs to the FKBP-type PPIase family.</text>
</comment>
<evidence type="ECO:0000256" key="5">
    <source>
        <dbReference type="ARBA" id="ARBA00023110"/>
    </source>
</evidence>
<keyword evidence="7 9" id="KW-0413">Isomerase</keyword>
<evidence type="ECO:0000256" key="4">
    <source>
        <dbReference type="ARBA" id="ARBA00022490"/>
    </source>
</evidence>
<dbReference type="AlphaFoldDB" id="A0A968GCU9"/>
<keyword evidence="6" id="KW-0143">Chaperone</keyword>
<dbReference type="Proteomes" id="UP000752013">
    <property type="component" value="Unassembled WGS sequence"/>
</dbReference>
<dbReference type="GO" id="GO:0005737">
    <property type="term" value="C:cytoplasm"/>
    <property type="evidence" value="ECO:0007669"/>
    <property type="project" value="UniProtKB-SubCell"/>
</dbReference>
<evidence type="ECO:0000256" key="7">
    <source>
        <dbReference type="ARBA" id="ARBA00023235"/>
    </source>
</evidence>
<comment type="catalytic activity">
    <reaction evidence="1 9 10">
        <text>[protein]-peptidylproline (omega=180) = [protein]-peptidylproline (omega=0)</text>
        <dbReference type="Rhea" id="RHEA:16237"/>
        <dbReference type="Rhea" id="RHEA-COMP:10747"/>
        <dbReference type="Rhea" id="RHEA-COMP:10748"/>
        <dbReference type="ChEBI" id="CHEBI:83833"/>
        <dbReference type="ChEBI" id="CHEBI:83834"/>
        <dbReference type="EC" id="5.2.1.8"/>
    </reaction>
</comment>
<sequence>MKIINNAAVIFNYTIKDETGTMLESNANEKVGYIHGSGTTLPGFESALEGKDAGYTTTIVLSPEHAFGDHDESLIIHVPISDFHGQELSLDMEFVMEDGQADEANSIVWRITELTEETVTLDGNHPYAGKTLTFDIEVKEVRVASEEELEHGHIHFDDFDNLSEH</sequence>
<organism evidence="12 13">
    <name type="scientific">Entomospira nematocerorum</name>
    <dbReference type="NCBI Taxonomy" id="2719987"/>
    <lineage>
        <taxon>Bacteria</taxon>
        <taxon>Pseudomonadati</taxon>
        <taxon>Spirochaetota</taxon>
        <taxon>Spirochaetia</taxon>
        <taxon>Spirochaetales</taxon>
        <taxon>Spirochaetaceae</taxon>
        <taxon>Entomospira</taxon>
    </lineage>
</organism>
<gene>
    <name evidence="12" type="ORF">HCT46_02110</name>
</gene>
<reference evidence="12" key="1">
    <citation type="submission" date="2020-03" db="EMBL/GenBank/DDBJ databases">
        <title>Spirochaetal bacteria isolated from arthropods constitute a novel genus Entomospira genus novum within the order Spirochaetales.</title>
        <authorList>
            <person name="Grana-Miraglia L."/>
            <person name="Sikutova S."/>
            <person name="Fingerle V."/>
            <person name="Sing A."/>
            <person name="Castillo-Ramirez S."/>
            <person name="Margos G."/>
            <person name="Rudolf I."/>
        </authorList>
    </citation>
    <scope>NUCLEOTIDE SEQUENCE</scope>
    <source>
        <strain evidence="12">BR208</strain>
    </source>
</reference>
<keyword evidence="4" id="KW-0963">Cytoplasm</keyword>
<dbReference type="PANTHER" id="PTHR47861:SF3">
    <property type="entry name" value="FKBP-TYPE PEPTIDYL-PROLYL CIS-TRANS ISOMERASE SLYD"/>
    <property type="match status" value="1"/>
</dbReference>
<evidence type="ECO:0000256" key="3">
    <source>
        <dbReference type="ARBA" id="ARBA00006577"/>
    </source>
</evidence>
<evidence type="ECO:0000313" key="12">
    <source>
        <dbReference type="EMBL" id="NIZ46722.1"/>
    </source>
</evidence>
<name>A0A968GCU9_9SPIO</name>
<dbReference type="GO" id="GO:0042026">
    <property type="term" value="P:protein refolding"/>
    <property type="evidence" value="ECO:0007669"/>
    <property type="project" value="UniProtKB-ARBA"/>
</dbReference>
<keyword evidence="5 9" id="KW-0697">Rotamase</keyword>
<dbReference type="PANTHER" id="PTHR47861">
    <property type="entry name" value="FKBP-TYPE PEPTIDYL-PROLYL CIS-TRANS ISOMERASE SLYD"/>
    <property type="match status" value="1"/>
</dbReference>
<dbReference type="InterPro" id="IPR001179">
    <property type="entry name" value="PPIase_FKBP_dom"/>
</dbReference>
<evidence type="ECO:0000256" key="10">
    <source>
        <dbReference type="RuleBase" id="RU003915"/>
    </source>
</evidence>
<protein>
    <recommendedName>
        <fullName evidence="10">Peptidyl-prolyl cis-trans isomerase</fullName>
        <ecNumber evidence="10">5.2.1.8</ecNumber>
    </recommendedName>
</protein>
<dbReference type="SUPFAM" id="SSF54534">
    <property type="entry name" value="FKBP-like"/>
    <property type="match status" value="1"/>
</dbReference>
<evidence type="ECO:0000256" key="6">
    <source>
        <dbReference type="ARBA" id="ARBA00023186"/>
    </source>
</evidence>
<comment type="caution">
    <text evidence="12">The sequence shown here is derived from an EMBL/GenBank/DDBJ whole genome shotgun (WGS) entry which is preliminary data.</text>
</comment>
<evidence type="ECO:0000313" key="13">
    <source>
        <dbReference type="Proteomes" id="UP000752013"/>
    </source>
</evidence>
<evidence type="ECO:0000256" key="1">
    <source>
        <dbReference type="ARBA" id="ARBA00000971"/>
    </source>
</evidence>
<dbReference type="Gene3D" id="3.10.50.40">
    <property type="match status" value="1"/>
</dbReference>
<evidence type="ECO:0000256" key="8">
    <source>
        <dbReference type="ARBA" id="ARBA00037071"/>
    </source>
</evidence>
<dbReference type="RefSeq" id="WP_167703174.1">
    <property type="nucleotide sequence ID" value="NZ_CP118168.1"/>
</dbReference>
<keyword evidence="13" id="KW-1185">Reference proteome</keyword>
<accession>A0A968GCU9</accession>
<dbReference type="InterPro" id="IPR046357">
    <property type="entry name" value="PPIase_dom_sf"/>
</dbReference>
<evidence type="ECO:0000259" key="11">
    <source>
        <dbReference type="PROSITE" id="PS50059"/>
    </source>
</evidence>
<dbReference type="Pfam" id="PF00254">
    <property type="entry name" value="FKBP_C"/>
    <property type="match status" value="1"/>
</dbReference>
<evidence type="ECO:0000256" key="9">
    <source>
        <dbReference type="PROSITE-ProRule" id="PRU00277"/>
    </source>
</evidence>
<dbReference type="PROSITE" id="PS50059">
    <property type="entry name" value="FKBP_PPIASE"/>
    <property type="match status" value="1"/>
</dbReference>
<proteinExistence type="inferred from homology"/>
<comment type="subcellular location">
    <subcellularLocation>
        <location evidence="2">Cytoplasm</location>
    </subcellularLocation>
</comment>
<dbReference type="GO" id="GO:0003755">
    <property type="term" value="F:peptidyl-prolyl cis-trans isomerase activity"/>
    <property type="evidence" value="ECO:0007669"/>
    <property type="project" value="UniProtKB-UniRule"/>
</dbReference>
<feature type="domain" description="PPIase FKBP-type" evidence="11">
    <location>
        <begin position="6"/>
        <end position="79"/>
    </location>
</feature>
<evidence type="ECO:0000256" key="2">
    <source>
        <dbReference type="ARBA" id="ARBA00004496"/>
    </source>
</evidence>